<name>X1U7D2_9ZZZZ</name>
<dbReference type="InterPro" id="IPR027417">
    <property type="entry name" value="P-loop_NTPase"/>
</dbReference>
<feature type="domain" description="RecF/RecN/SMC N-terminal" evidence="1">
    <location>
        <begin position="66"/>
        <end position="195"/>
    </location>
</feature>
<protein>
    <recommendedName>
        <fullName evidence="1">RecF/RecN/SMC N-terminal domain-containing protein</fullName>
    </recommendedName>
</protein>
<dbReference type="InterPro" id="IPR003395">
    <property type="entry name" value="RecF/RecN/SMC_N"/>
</dbReference>
<dbReference type="Gene3D" id="3.40.50.300">
    <property type="entry name" value="P-loop containing nucleotide triphosphate hydrolases"/>
    <property type="match status" value="1"/>
</dbReference>
<dbReference type="SUPFAM" id="SSF52540">
    <property type="entry name" value="P-loop containing nucleoside triphosphate hydrolases"/>
    <property type="match status" value="1"/>
</dbReference>
<gene>
    <name evidence="2" type="ORF">S12H4_54825</name>
</gene>
<evidence type="ECO:0000313" key="2">
    <source>
        <dbReference type="EMBL" id="GAJ13448.1"/>
    </source>
</evidence>
<feature type="non-terminal residue" evidence="2">
    <location>
        <position position="1"/>
    </location>
</feature>
<evidence type="ECO:0000259" key="1">
    <source>
        <dbReference type="Pfam" id="PF02463"/>
    </source>
</evidence>
<dbReference type="EMBL" id="BARW01035097">
    <property type="protein sequence ID" value="GAJ13448.1"/>
    <property type="molecule type" value="Genomic_DNA"/>
</dbReference>
<sequence length="204" mass="23385">FDAMVENFETELLEFNNIKIIKTNKEILIHRLAKTQETLSKIGTVNLRSLEVYDSIKKEYDTIKEKVEVITKEKEGVLKIIHEIDIKKKKAFLNTLKGLNEIFSRNFSQLSIKGRVSLDLEDRKDPFSGGVGITVKTGHGKYFDVKSLSGGEQVLVALSLIFAIQELNPYCFYMLDEIDAALDKRNSERLAKLLDYLFLVLYCK</sequence>
<organism evidence="2">
    <name type="scientific">marine sediment metagenome</name>
    <dbReference type="NCBI Taxonomy" id="412755"/>
    <lineage>
        <taxon>unclassified sequences</taxon>
        <taxon>metagenomes</taxon>
        <taxon>ecological metagenomes</taxon>
    </lineage>
</organism>
<proteinExistence type="predicted"/>
<accession>X1U7D2</accession>
<comment type="caution">
    <text evidence="2">The sequence shown here is derived from an EMBL/GenBank/DDBJ whole genome shotgun (WGS) entry which is preliminary data.</text>
</comment>
<dbReference type="AlphaFoldDB" id="X1U7D2"/>
<dbReference type="PANTHER" id="PTHR43977">
    <property type="entry name" value="STRUCTURAL MAINTENANCE OF CHROMOSOMES PROTEIN 3"/>
    <property type="match status" value="1"/>
</dbReference>
<reference evidence="2" key="1">
    <citation type="journal article" date="2014" name="Front. Microbiol.">
        <title>High frequency of phylogenetically diverse reductive dehalogenase-homologous genes in deep subseafloor sedimentary metagenomes.</title>
        <authorList>
            <person name="Kawai M."/>
            <person name="Futagami T."/>
            <person name="Toyoda A."/>
            <person name="Takaki Y."/>
            <person name="Nishi S."/>
            <person name="Hori S."/>
            <person name="Arai W."/>
            <person name="Tsubouchi T."/>
            <person name="Morono Y."/>
            <person name="Uchiyama I."/>
            <person name="Ito T."/>
            <person name="Fujiyama A."/>
            <person name="Inagaki F."/>
            <person name="Takami H."/>
        </authorList>
    </citation>
    <scope>NUCLEOTIDE SEQUENCE</scope>
    <source>
        <strain evidence="2">Expedition CK06-06</strain>
    </source>
</reference>
<dbReference type="Pfam" id="PF02463">
    <property type="entry name" value="SMC_N"/>
    <property type="match status" value="1"/>
</dbReference>